<dbReference type="EMBL" id="CM000782">
    <property type="protein sequence ID" value="AQK87635.1"/>
    <property type="molecule type" value="Genomic_DNA"/>
</dbReference>
<organism evidence="1">
    <name type="scientific">Zea mays</name>
    <name type="common">Maize</name>
    <dbReference type="NCBI Taxonomy" id="4577"/>
    <lineage>
        <taxon>Eukaryota</taxon>
        <taxon>Viridiplantae</taxon>
        <taxon>Streptophyta</taxon>
        <taxon>Embryophyta</taxon>
        <taxon>Tracheophyta</taxon>
        <taxon>Spermatophyta</taxon>
        <taxon>Magnoliopsida</taxon>
        <taxon>Liliopsida</taxon>
        <taxon>Poales</taxon>
        <taxon>Poaceae</taxon>
        <taxon>PACMAD clade</taxon>
        <taxon>Panicoideae</taxon>
        <taxon>Andropogonodae</taxon>
        <taxon>Andropogoneae</taxon>
        <taxon>Tripsacinae</taxon>
        <taxon>Zea</taxon>
    </lineage>
</organism>
<evidence type="ECO:0000313" key="1">
    <source>
        <dbReference type="EMBL" id="AQK87635.1"/>
    </source>
</evidence>
<proteinExistence type="predicted"/>
<dbReference type="AlphaFoldDB" id="A0A1D6MA15"/>
<dbReference type="InParanoid" id="A0A1D6MA15"/>
<sequence>MAMDGAAVEEETMHIGQGLWVAMGQGNMVVAMAMDALGCRAAVAAGRGMAGDRLAREEAGMVEVGNAVVVVTTEVEVAVVKAAAEVEMAAAAMVEVAKAGRASSGGSGPASWLKLTSSTVSSRSRPISGGKQEERSLLMRRISLSVPDMVATLAGRQPPKALCARTTTDAGRWRRAGGRRGEAGRCPRPLEVVEADTQEAQRREVQDDVRERADEAVVAEVELVEEAEAAKRAGEYVAEAVGVEVEQGEVGEEGELRREEARDVAMVEVDLGDRERAAAVGAEGERRAVDVRVVAHPRAYLIGGEVVGVGEDGLLLSRPAGVGSGTATTGPPPLPPSAAPLKPRSPRRLGNRHDGSTSTATVGRPSEAAVAAPKKEEAAAARSARITDPLISSPAPKEGVAAESW</sequence>
<accession>A0A1D6MA15</accession>
<gene>
    <name evidence="1" type="ORF">ZEAMMB73_Zm00001d038722</name>
</gene>
<dbReference type="STRING" id="4577.A0A1D6MA15"/>
<name>A0A1D6MA15_MAIZE</name>
<protein>
    <submittedName>
        <fullName evidence="1">Uncharacterized protein</fullName>
    </submittedName>
</protein>
<reference evidence="1" key="1">
    <citation type="submission" date="2015-12" db="EMBL/GenBank/DDBJ databases">
        <title>Update maize B73 reference genome by single molecule sequencing technologies.</title>
        <authorList>
            <consortium name="Maize Genome Sequencing Project"/>
            <person name="Ware D."/>
        </authorList>
    </citation>
    <scope>NUCLEOTIDE SEQUENCE</scope>
    <source>
        <tissue evidence="1">Seedling</tissue>
    </source>
</reference>